<keyword evidence="5" id="KW-1185">Reference proteome</keyword>
<dbReference type="AlphaFoldDB" id="A0A7W4UXL7"/>
<dbReference type="GO" id="GO:0008270">
    <property type="term" value="F:zinc ion binding"/>
    <property type="evidence" value="ECO:0007669"/>
    <property type="project" value="InterPro"/>
</dbReference>
<evidence type="ECO:0000259" key="3">
    <source>
        <dbReference type="PROSITE" id="PS51747"/>
    </source>
</evidence>
<keyword evidence="1" id="KW-0479">Metal-binding</keyword>
<dbReference type="InterPro" id="IPR016193">
    <property type="entry name" value="Cytidine_deaminase-like"/>
</dbReference>
<dbReference type="PANTHER" id="PTHR11079">
    <property type="entry name" value="CYTOSINE DEAMINASE FAMILY MEMBER"/>
    <property type="match status" value="1"/>
</dbReference>
<evidence type="ECO:0000313" key="4">
    <source>
        <dbReference type="EMBL" id="MBB2968145.1"/>
    </source>
</evidence>
<dbReference type="Proteomes" id="UP000538196">
    <property type="component" value="Unassembled WGS sequence"/>
</dbReference>
<dbReference type="CDD" id="cd01285">
    <property type="entry name" value="nucleoside_deaminase"/>
    <property type="match status" value="1"/>
</dbReference>
<keyword evidence="2" id="KW-0862">Zinc</keyword>
<dbReference type="PROSITE" id="PS00903">
    <property type="entry name" value="CYT_DCMP_DEAMINASES_1"/>
    <property type="match status" value="1"/>
</dbReference>
<dbReference type="Pfam" id="PF00383">
    <property type="entry name" value="dCMP_cyt_deam_1"/>
    <property type="match status" value="1"/>
</dbReference>
<dbReference type="Gene3D" id="3.40.140.10">
    <property type="entry name" value="Cytidine Deaminase, domain 2"/>
    <property type="match status" value="1"/>
</dbReference>
<evidence type="ECO:0000256" key="2">
    <source>
        <dbReference type="ARBA" id="ARBA00022833"/>
    </source>
</evidence>
<dbReference type="PROSITE" id="PS51747">
    <property type="entry name" value="CYT_DCMP_DEAMINASES_2"/>
    <property type="match status" value="1"/>
</dbReference>
<sequence>MTDISADLEHLRRAIAVADAARSHGNHPFGAILVAPDGSVALEAENTVNTEKDITGHAETNLVRLAGRAIPGDELPGYTLYTSCEPCAMCSGAIYWSGIGRVVYALPEEALYAMTGDHADNPTLALPSRTVLAAGSRVIEVSGPHLEEEAAASHQGFWG</sequence>
<dbReference type="GO" id="GO:0016787">
    <property type="term" value="F:hydrolase activity"/>
    <property type="evidence" value="ECO:0007669"/>
    <property type="project" value="InterPro"/>
</dbReference>
<proteinExistence type="predicted"/>
<dbReference type="RefSeq" id="WP_021764871.1">
    <property type="nucleotide sequence ID" value="NZ_JACHVP010000003.1"/>
</dbReference>
<dbReference type="InterPro" id="IPR002125">
    <property type="entry name" value="CMP_dCMP_dom"/>
</dbReference>
<protein>
    <submittedName>
        <fullName evidence="4">tRNA(Arg) A34 adenosine deaminase TadA</fullName>
    </submittedName>
</protein>
<reference evidence="4 5" key="1">
    <citation type="submission" date="2020-08" db="EMBL/GenBank/DDBJ databases">
        <title>Sequencing the genomes of 1000 actinobacteria strains.</title>
        <authorList>
            <person name="Klenk H.-P."/>
        </authorList>
    </citation>
    <scope>NUCLEOTIDE SEQUENCE [LARGE SCALE GENOMIC DNA]</scope>
    <source>
        <strain evidence="4 5">DSM 20146</strain>
    </source>
</reference>
<name>A0A7W4UXL7_LEIAQ</name>
<dbReference type="SUPFAM" id="SSF53927">
    <property type="entry name" value="Cytidine deaminase-like"/>
    <property type="match status" value="1"/>
</dbReference>
<accession>A0A7W4UXL7</accession>
<organism evidence="4 5">
    <name type="scientific">Leifsonia aquatica</name>
    <name type="common">Corynebacterium aquaticum</name>
    <dbReference type="NCBI Taxonomy" id="144185"/>
    <lineage>
        <taxon>Bacteria</taxon>
        <taxon>Bacillati</taxon>
        <taxon>Actinomycetota</taxon>
        <taxon>Actinomycetes</taxon>
        <taxon>Micrococcales</taxon>
        <taxon>Microbacteriaceae</taxon>
        <taxon>Leifsonia</taxon>
    </lineage>
</organism>
<gene>
    <name evidence="4" type="ORF">FHX33_002915</name>
</gene>
<dbReference type="FunFam" id="3.40.140.10:FF:000051">
    <property type="entry name" value="Nucleoside deaminase"/>
    <property type="match status" value="1"/>
</dbReference>
<dbReference type="PANTHER" id="PTHR11079:SF179">
    <property type="entry name" value="TRNA(ADENINE(34)) DEAMINASE, CHLOROPLASTIC"/>
    <property type="match status" value="1"/>
</dbReference>
<feature type="domain" description="CMP/dCMP-type deaminase" evidence="3">
    <location>
        <begin position="5"/>
        <end position="128"/>
    </location>
</feature>
<dbReference type="EMBL" id="JACHVP010000003">
    <property type="protein sequence ID" value="MBB2968145.1"/>
    <property type="molecule type" value="Genomic_DNA"/>
</dbReference>
<evidence type="ECO:0000313" key="5">
    <source>
        <dbReference type="Proteomes" id="UP000538196"/>
    </source>
</evidence>
<dbReference type="InterPro" id="IPR016192">
    <property type="entry name" value="APOBEC/CMP_deaminase_Zn-bd"/>
</dbReference>
<evidence type="ECO:0000256" key="1">
    <source>
        <dbReference type="ARBA" id="ARBA00022723"/>
    </source>
</evidence>
<comment type="caution">
    <text evidence="4">The sequence shown here is derived from an EMBL/GenBank/DDBJ whole genome shotgun (WGS) entry which is preliminary data.</text>
</comment>